<protein>
    <submittedName>
        <fullName evidence="1">Uncharacterized protein</fullName>
    </submittedName>
</protein>
<keyword evidence="2" id="KW-1185">Reference proteome</keyword>
<evidence type="ECO:0000313" key="1">
    <source>
        <dbReference type="EMBL" id="VEN55470.1"/>
    </source>
</evidence>
<organism evidence="1 2">
    <name type="scientific">Callosobruchus maculatus</name>
    <name type="common">Southern cowpea weevil</name>
    <name type="synonym">Pulse bruchid</name>
    <dbReference type="NCBI Taxonomy" id="64391"/>
    <lineage>
        <taxon>Eukaryota</taxon>
        <taxon>Metazoa</taxon>
        <taxon>Ecdysozoa</taxon>
        <taxon>Arthropoda</taxon>
        <taxon>Hexapoda</taxon>
        <taxon>Insecta</taxon>
        <taxon>Pterygota</taxon>
        <taxon>Neoptera</taxon>
        <taxon>Endopterygota</taxon>
        <taxon>Coleoptera</taxon>
        <taxon>Polyphaga</taxon>
        <taxon>Cucujiformia</taxon>
        <taxon>Chrysomeloidea</taxon>
        <taxon>Chrysomelidae</taxon>
        <taxon>Bruchinae</taxon>
        <taxon>Bruchini</taxon>
        <taxon>Callosobruchus</taxon>
    </lineage>
</organism>
<accession>A0A653D5N1</accession>
<sequence length="63" mass="7286">MANKDDYLTYYREFFENFAQTVNPNDQLPVKLAGYKLVGFEVVGGIIDWTTQYLTQKYPGINS</sequence>
<name>A0A653D5N1_CALMS</name>
<dbReference type="EMBL" id="CAACVG010010299">
    <property type="protein sequence ID" value="VEN55470.1"/>
    <property type="molecule type" value="Genomic_DNA"/>
</dbReference>
<reference evidence="1 2" key="1">
    <citation type="submission" date="2019-01" db="EMBL/GenBank/DDBJ databases">
        <authorList>
            <person name="Sayadi A."/>
        </authorList>
    </citation>
    <scope>NUCLEOTIDE SEQUENCE [LARGE SCALE GENOMIC DNA]</scope>
</reference>
<proteinExistence type="predicted"/>
<dbReference type="AlphaFoldDB" id="A0A653D5N1"/>
<dbReference type="Proteomes" id="UP000410492">
    <property type="component" value="Unassembled WGS sequence"/>
</dbReference>
<dbReference type="OrthoDB" id="416093at2759"/>
<gene>
    <name evidence="1" type="ORF">CALMAC_LOCUS14643</name>
</gene>
<evidence type="ECO:0000313" key="2">
    <source>
        <dbReference type="Proteomes" id="UP000410492"/>
    </source>
</evidence>